<evidence type="ECO:0000313" key="2">
    <source>
        <dbReference type="EMBL" id="AIC95204.1"/>
    </source>
</evidence>
<sequence>MQANYNKRKNKFAPLSFLVNLFKPVNRPSLILVTNHWNECKNESQRLLCRTLRENGLYASPDFFVGNILIHVALVPYRIAFLKKQDTIQRKKIIRSLQRKGWTVYFISDEKLKEDVNTFLYTFTKETQSFKNASPQ</sequence>
<dbReference type="Proteomes" id="UP000027142">
    <property type="component" value="Chromosome"/>
</dbReference>
<protein>
    <recommendedName>
        <fullName evidence="4">DUF559 domain-containing protein</fullName>
    </recommendedName>
</protein>
<dbReference type="eggNOG" id="ENOG5030D8P">
    <property type="taxonomic scope" value="Bacteria"/>
</dbReference>
<keyword evidence="1" id="KW-1133">Transmembrane helix</keyword>
<feature type="transmembrane region" description="Helical" evidence="1">
    <location>
        <begin position="63"/>
        <end position="82"/>
    </location>
</feature>
<evidence type="ECO:0008006" key="4">
    <source>
        <dbReference type="Google" id="ProtNLM"/>
    </source>
</evidence>
<dbReference type="KEGG" id="ble:BleG1_2637"/>
<accession>A0A060M532</accession>
<reference evidence="2 3" key="1">
    <citation type="journal article" date="2014" name="Gene">
        <title>A comparative genomic analysis of the alkalitolerant soil bacterium Bacillus lehensis G1.</title>
        <authorList>
            <person name="Noor Y.M."/>
            <person name="Samsulrizal N.H."/>
            <person name="Jema'on N.A."/>
            <person name="Low K.O."/>
            <person name="Ramli A.N."/>
            <person name="Alias N.I."/>
            <person name="Damis S.I."/>
            <person name="Fuzi S.F."/>
            <person name="Isa M.N."/>
            <person name="Murad A.M."/>
            <person name="Raih M.F."/>
            <person name="Bakar F.D."/>
            <person name="Najimudin N."/>
            <person name="Mahadi N.M."/>
            <person name="Illias R.M."/>
        </authorList>
    </citation>
    <scope>NUCLEOTIDE SEQUENCE [LARGE SCALE GENOMIC DNA]</scope>
    <source>
        <strain evidence="2 3">G1</strain>
    </source>
</reference>
<dbReference type="AlphaFoldDB" id="A0A060M532"/>
<keyword evidence="1" id="KW-0472">Membrane</keyword>
<dbReference type="EMBL" id="CP003923">
    <property type="protein sequence ID" value="AIC95204.1"/>
    <property type="molecule type" value="Genomic_DNA"/>
</dbReference>
<dbReference type="RefSeq" id="WP_051667576.1">
    <property type="nucleotide sequence ID" value="NZ_CP003923.1"/>
</dbReference>
<dbReference type="HOGENOM" id="CLU_1871297_0_0_9"/>
<gene>
    <name evidence="2" type="ORF">BleG1_2637</name>
</gene>
<organism evidence="2 3">
    <name type="scientific">Shouchella lehensis G1</name>
    <dbReference type="NCBI Taxonomy" id="1246626"/>
    <lineage>
        <taxon>Bacteria</taxon>
        <taxon>Bacillati</taxon>
        <taxon>Bacillota</taxon>
        <taxon>Bacilli</taxon>
        <taxon>Bacillales</taxon>
        <taxon>Bacillaceae</taxon>
        <taxon>Shouchella</taxon>
    </lineage>
</organism>
<dbReference type="STRING" id="1246626.BleG1_2637"/>
<name>A0A060M532_9BACI</name>
<proteinExistence type="predicted"/>
<evidence type="ECO:0000256" key="1">
    <source>
        <dbReference type="SAM" id="Phobius"/>
    </source>
</evidence>
<evidence type="ECO:0000313" key="3">
    <source>
        <dbReference type="Proteomes" id="UP000027142"/>
    </source>
</evidence>
<keyword evidence="3" id="KW-1185">Reference proteome</keyword>
<keyword evidence="1" id="KW-0812">Transmembrane</keyword>
<dbReference type="OrthoDB" id="2913806at2"/>
<dbReference type="PATRIC" id="fig|1246626.3.peg.2631"/>